<dbReference type="SMART" id="SM00481">
    <property type="entry name" value="POLIIIAc"/>
    <property type="match status" value="1"/>
</dbReference>
<evidence type="ECO:0000256" key="1">
    <source>
        <dbReference type="ARBA" id="ARBA00019114"/>
    </source>
</evidence>
<dbReference type="GO" id="GO:0008408">
    <property type="term" value="F:3'-5' exonuclease activity"/>
    <property type="evidence" value="ECO:0007669"/>
    <property type="project" value="InterPro"/>
</dbReference>
<protein>
    <recommendedName>
        <fullName evidence="1">DNA polymerase III subunit alpha</fullName>
    </recommendedName>
</protein>
<dbReference type="Pfam" id="PF02811">
    <property type="entry name" value="PHP"/>
    <property type="match status" value="1"/>
</dbReference>
<dbReference type="SUPFAM" id="SSF89550">
    <property type="entry name" value="PHP domain-like"/>
    <property type="match status" value="1"/>
</dbReference>
<comment type="caution">
    <text evidence="3">The sequence shown here is derived from an EMBL/GenBank/DDBJ whole genome shotgun (WGS) entry which is preliminary data.</text>
</comment>
<dbReference type="GO" id="GO:0006260">
    <property type="term" value="P:DNA replication"/>
    <property type="evidence" value="ECO:0007669"/>
    <property type="project" value="InterPro"/>
</dbReference>
<name>A0A356W5U8_9PROT</name>
<dbReference type="Proteomes" id="UP000263957">
    <property type="component" value="Unassembled WGS sequence"/>
</dbReference>
<evidence type="ECO:0000259" key="2">
    <source>
        <dbReference type="SMART" id="SM00481"/>
    </source>
</evidence>
<evidence type="ECO:0000313" key="3">
    <source>
        <dbReference type="EMBL" id="HBQ49040.1"/>
    </source>
</evidence>
<evidence type="ECO:0000313" key="4">
    <source>
        <dbReference type="Proteomes" id="UP000263957"/>
    </source>
</evidence>
<dbReference type="Gene3D" id="3.20.20.140">
    <property type="entry name" value="Metal-dependent hydrolases"/>
    <property type="match status" value="1"/>
</dbReference>
<dbReference type="EMBL" id="DOGS01000184">
    <property type="protein sequence ID" value="HBQ49040.1"/>
    <property type="molecule type" value="Genomic_DNA"/>
</dbReference>
<dbReference type="PANTHER" id="PTHR32294">
    <property type="entry name" value="DNA POLYMERASE III SUBUNIT ALPHA"/>
    <property type="match status" value="1"/>
</dbReference>
<dbReference type="AlphaFoldDB" id="A0A356W5U8"/>
<feature type="non-terminal residue" evidence="3">
    <location>
        <position position="81"/>
    </location>
</feature>
<reference evidence="3 4" key="1">
    <citation type="journal article" date="2018" name="Nat. Biotechnol.">
        <title>A standardized bacterial taxonomy based on genome phylogeny substantially revises the tree of life.</title>
        <authorList>
            <person name="Parks D.H."/>
            <person name="Chuvochina M."/>
            <person name="Waite D.W."/>
            <person name="Rinke C."/>
            <person name="Skarshewski A."/>
            <person name="Chaumeil P.A."/>
            <person name="Hugenholtz P."/>
        </authorList>
    </citation>
    <scope>NUCLEOTIDE SEQUENCE [LARGE SCALE GENOMIC DNA]</scope>
    <source>
        <strain evidence="3">UBA10378</strain>
    </source>
</reference>
<accession>A0A356W5U8</accession>
<sequence length="81" mass="8733">MTESTFIHLAVRSSYSLLESMITPKGLKAWCAEQGMPAIAITDRNNLFGALEISLTLTDAGIQPIMACCFDVTDGLPKSEP</sequence>
<dbReference type="InterPro" id="IPR004805">
    <property type="entry name" value="DnaE2/DnaE/PolC"/>
</dbReference>
<dbReference type="InterPro" id="IPR004013">
    <property type="entry name" value="PHP_dom"/>
</dbReference>
<feature type="domain" description="Polymerase/histidinol phosphatase N-terminal" evidence="2">
    <location>
        <begin position="7"/>
        <end position="74"/>
    </location>
</feature>
<gene>
    <name evidence="3" type="ORF">DD728_09165</name>
</gene>
<dbReference type="InterPro" id="IPR016195">
    <property type="entry name" value="Pol/histidinol_Pase-like"/>
</dbReference>
<organism evidence="3 4">
    <name type="scientific">Hyphomonas atlantica</name>
    <dbReference type="NCBI Taxonomy" id="1280948"/>
    <lineage>
        <taxon>Bacteria</taxon>
        <taxon>Pseudomonadati</taxon>
        <taxon>Pseudomonadota</taxon>
        <taxon>Alphaproteobacteria</taxon>
        <taxon>Hyphomonadales</taxon>
        <taxon>Hyphomonadaceae</taxon>
        <taxon>Hyphomonas</taxon>
    </lineage>
</organism>
<dbReference type="PANTHER" id="PTHR32294:SF0">
    <property type="entry name" value="DNA POLYMERASE III SUBUNIT ALPHA"/>
    <property type="match status" value="1"/>
</dbReference>
<proteinExistence type="predicted"/>
<dbReference type="InterPro" id="IPR003141">
    <property type="entry name" value="Pol/His_phosphatase_N"/>
</dbReference>